<dbReference type="PANTHER" id="PTHR47481">
    <property type="match status" value="1"/>
</dbReference>
<reference evidence="2" key="2">
    <citation type="submission" date="2020-03" db="EMBL/GenBank/DDBJ databases">
        <title>Walnut 2.0.</title>
        <authorList>
            <person name="Marrano A."/>
            <person name="Britton M."/>
            <person name="Zimin A.V."/>
            <person name="Zaini P.A."/>
            <person name="Workman R."/>
            <person name="Puiu D."/>
            <person name="Bianco L."/>
            <person name="Allen B.J."/>
            <person name="Troggio M."/>
            <person name="Leslie C.A."/>
            <person name="Timp W."/>
            <person name="Dendekar A."/>
            <person name="Salzberg S.L."/>
            <person name="Neale D.B."/>
        </authorList>
    </citation>
    <scope>NUCLEOTIDE SEQUENCE</scope>
    <source>
        <tissue evidence="2">Leaves</tissue>
    </source>
</reference>
<feature type="region of interest" description="Disordered" evidence="1">
    <location>
        <begin position="82"/>
        <end position="103"/>
    </location>
</feature>
<comment type="caution">
    <text evidence="2">The sequence shown here is derived from an EMBL/GenBank/DDBJ whole genome shotgun (WGS) entry which is preliminary data.</text>
</comment>
<reference evidence="2" key="1">
    <citation type="submission" date="2015-10" db="EMBL/GenBank/DDBJ databases">
        <authorList>
            <person name="Martinez-Garcia P.J."/>
            <person name="Crepeau M.W."/>
            <person name="Puiu D."/>
            <person name="Gonzalez-Ibeas D."/>
            <person name="Whalen J."/>
            <person name="Stevens K."/>
            <person name="Paul R."/>
            <person name="Butterfield T."/>
            <person name="Britton M."/>
            <person name="Reagan R."/>
            <person name="Chakraborty S."/>
            <person name="Walawage S.L."/>
            <person name="Vasquez-Gross H.A."/>
            <person name="Cardeno C."/>
            <person name="Famula R."/>
            <person name="Pratt K."/>
            <person name="Kuruganti S."/>
            <person name="Aradhya M.K."/>
            <person name="Leslie C.A."/>
            <person name="Dandekar A.M."/>
            <person name="Salzberg S.L."/>
            <person name="Wegrzyn J.L."/>
            <person name="Langley C.H."/>
            <person name="Neale D.B."/>
        </authorList>
    </citation>
    <scope>NUCLEOTIDE SEQUENCE</scope>
    <source>
        <tissue evidence="2">Leaves</tissue>
    </source>
</reference>
<gene>
    <name evidence="2" type="ORF">F2P56_008504</name>
</gene>
<dbReference type="Gramene" id="Jr04_03600_p1">
    <property type="protein sequence ID" value="cds.Jr04_03600_p1"/>
    <property type="gene ID" value="Jr04_03600"/>
</dbReference>
<protein>
    <recommendedName>
        <fullName evidence="4">Retrotransposon gag domain-containing protein</fullName>
    </recommendedName>
</protein>
<evidence type="ECO:0000313" key="3">
    <source>
        <dbReference type="Proteomes" id="UP000619265"/>
    </source>
</evidence>
<evidence type="ECO:0008006" key="4">
    <source>
        <dbReference type="Google" id="ProtNLM"/>
    </source>
</evidence>
<dbReference type="PANTHER" id="PTHR47481:SF22">
    <property type="entry name" value="RETROTRANSPOSON GAG DOMAIN-CONTAINING PROTEIN"/>
    <property type="match status" value="1"/>
</dbReference>
<sequence>MQLKEEIALIQRGNQSITEYLHAVKALADEIAIIDELTLYVLHGLGFDFLEIAAPIRARENTLAFEELHDLLVGHHNYLRRKPGSAGGPAKNFPKSNGPNRNNGQGCCSQHGFSCSNNNQQPFKPKC</sequence>
<feature type="compositionally biased region" description="Polar residues" evidence="1">
    <location>
        <begin position="94"/>
        <end position="103"/>
    </location>
</feature>
<evidence type="ECO:0000313" key="2">
    <source>
        <dbReference type="EMBL" id="KAF5471731.1"/>
    </source>
</evidence>
<dbReference type="Proteomes" id="UP000619265">
    <property type="component" value="Unassembled WGS sequence"/>
</dbReference>
<name>A0A833XN30_JUGRE</name>
<accession>A0A833XN30</accession>
<organism evidence="2 3">
    <name type="scientific">Juglans regia</name>
    <name type="common">English walnut</name>
    <dbReference type="NCBI Taxonomy" id="51240"/>
    <lineage>
        <taxon>Eukaryota</taxon>
        <taxon>Viridiplantae</taxon>
        <taxon>Streptophyta</taxon>
        <taxon>Embryophyta</taxon>
        <taxon>Tracheophyta</taxon>
        <taxon>Spermatophyta</taxon>
        <taxon>Magnoliopsida</taxon>
        <taxon>eudicotyledons</taxon>
        <taxon>Gunneridae</taxon>
        <taxon>Pentapetalae</taxon>
        <taxon>rosids</taxon>
        <taxon>fabids</taxon>
        <taxon>Fagales</taxon>
        <taxon>Juglandaceae</taxon>
        <taxon>Juglans</taxon>
    </lineage>
</organism>
<evidence type="ECO:0000256" key="1">
    <source>
        <dbReference type="SAM" id="MobiDB-lite"/>
    </source>
</evidence>
<proteinExistence type="predicted"/>
<dbReference type="AlphaFoldDB" id="A0A833XN30"/>
<dbReference type="EMBL" id="LIHL02000004">
    <property type="protein sequence ID" value="KAF5471731.1"/>
    <property type="molecule type" value="Genomic_DNA"/>
</dbReference>